<dbReference type="Proteomes" id="UP000507470">
    <property type="component" value="Unassembled WGS sequence"/>
</dbReference>
<dbReference type="AlphaFoldDB" id="A0A6J8D938"/>
<dbReference type="InterPro" id="IPR003410">
    <property type="entry name" value="HYR_dom"/>
</dbReference>
<feature type="domain" description="HYR" evidence="4">
    <location>
        <begin position="49"/>
        <end position="137"/>
    </location>
</feature>
<keyword evidence="1" id="KW-0677">Repeat</keyword>
<protein>
    <recommendedName>
        <fullName evidence="4">HYR domain-containing protein</fullName>
    </recommendedName>
</protein>
<sequence>MQTSYTFRDKCELDRYRCPPFNCESVCCKGYILDDDNMLQFSHITNIYQHVSEPKFLDCPREGHKVNLYIKHSINQAELCLPFTVIDWKGDELETTVSKTNFSRCKCSGPQEEIVHVTAVDEFGNEVDCHFTVSVIGSAIVGALFIILIMMALGMYRLYKKRRQFNNTECHQLNSLGRRQLNSSGNHQLNNPERRQLNSSGHHQLNNPERRQLNSTGCRELNSTCRLPICRDSDSDMSQRETHDNPVFAIYNDDPPPYEIAAFDKLPDYSPPTFPPSYETVQSSIEFTVNAISEIPQLEPFPGSSPSQTNEDYSIESNAEIPVNTVSKEIQNNTLVQQFLERDLHPTVHVNMRSDHVHFQINSNSIQTDV</sequence>
<dbReference type="PROSITE" id="PS50825">
    <property type="entry name" value="HYR"/>
    <property type="match status" value="1"/>
</dbReference>
<feature type="transmembrane region" description="Helical" evidence="3">
    <location>
        <begin position="135"/>
        <end position="156"/>
    </location>
</feature>
<evidence type="ECO:0000256" key="2">
    <source>
        <dbReference type="SAM" id="MobiDB-lite"/>
    </source>
</evidence>
<gene>
    <name evidence="5" type="ORF">MCOR_37958</name>
</gene>
<evidence type="ECO:0000313" key="5">
    <source>
        <dbReference type="EMBL" id="CAC5404137.1"/>
    </source>
</evidence>
<name>A0A6J8D938_MYTCO</name>
<reference evidence="5 6" key="1">
    <citation type="submission" date="2020-06" db="EMBL/GenBank/DDBJ databases">
        <authorList>
            <person name="Li R."/>
            <person name="Bekaert M."/>
        </authorList>
    </citation>
    <scope>NUCLEOTIDE SEQUENCE [LARGE SCALE GENOMIC DNA]</scope>
    <source>
        <strain evidence="6">wild</strain>
    </source>
</reference>
<evidence type="ECO:0000256" key="3">
    <source>
        <dbReference type="SAM" id="Phobius"/>
    </source>
</evidence>
<keyword evidence="3" id="KW-0812">Transmembrane</keyword>
<feature type="region of interest" description="Disordered" evidence="2">
    <location>
        <begin position="181"/>
        <end position="215"/>
    </location>
</feature>
<dbReference type="EMBL" id="CACVKT020006919">
    <property type="protein sequence ID" value="CAC5404137.1"/>
    <property type="molecule type" value="Genomic_DNA"/>
</dbReference>
<evidence type="ECO:0000313" key="6">
    <source>
        <dbReference type="Proteomes" id="UP000507470"/>
    </source>
</evidence>
<organism evidence="5 6">
    <name type="scientific">Mytilus coruscus</name>
    <name type="common">Sea mussel</name>
    <dbReference type="NCBI Taxonomy" id="42192"/>
    <lineage>
        <taxon>Eukaryota</taxon>
        <taxon>Metazoa</taxon>
        <taxon>Spiralia</taxon>
        <taxon>Lophotrochozoa</taxon>
        <taxon>Mollusca</taxon>
        <taxon>Bivalvia</taxon>
        <taxon>Autobranchia</taxon>
        <taxon>Pteriomorphia</taxon>
        <taxon>Mytilida</taxon>
        <taxon>Mytiloidea</taxon>
        <taxon>Mytilidae</taxon>
        <taxon>Mytilinae</taxon>
        <taxon>Mytilus</taxon>
    </lineage>
</organism>
<accession>A0A6J8D938</accession>
<dbReference type="OrthoDB" id="6155624at2759"/>
<evidence type="ECO:0000259" key="4">
    <source>
        <dbReference type="PROSITE" id="PS50825"/>
    </source>
</evidence>
<proteinExistence type="predicted"/>
<keyword evidence="3" id="KW-0472">Membrane</keyword>
<keyword evidence="3" id="KW-1133">Transmembrane helix</keyword>
<keyword evidence="6" id="KW-1185">Reference proteome</keyword>
<evidence type="ECO:0000256" key="1">
    <source>
        <dbReference type="ARBA" id="ARBA00022737"/>
    </source>
</evidence>